<dbReference type="OrthoDB" id="9804758at2"/>
<dbReference type="Gene3D" id="3.90.105.10">
    <property type="entry name" value="Molybdopterin biosynthesis moea protein, domain 2"/>
    <property type="match status" value="1"/>
</dbReference>
<dbReference type="InterPro" id="IPR038987">
    <property type="entry name" value="MoeA-like"/>
</dbReference>
<evidence type="ECO:0000313" key="9">
    <source>
        <dbReference type="Proteomes" id="UP000022447"/>
    </source>
</evidence>
<comment type="cofactor">
    <cofactor evidence="6">
        <name>Mg(2+)</name>
        <dbReference type="ChEBI" id="CHEBI:18420"/>
    </cofactor>
</comment>
<dbReference type="AlphaFoldDB" id="X7EHH0"/>
<dbReference type="Gene3D" id="2.40.340.10">
    <property type="entry name" value="MoeA, C-terminal, domain IV"/>
    <property type="match status" value="1"/>
</dbReference>
<reference evidence="8 9" key="1">
    <citation type="submission" date="2014-01" db="EMBL/GenBank/DDBJ databases">
        <title>Roseivivax halodurans JCM 10272 Genome Sequencing.</title>
        <authorList>
            <person name="Lai Q."/>
            <person name="Li G."/>
            <person name="Shao Z."/>
        </authorList>
    </citation>
    <scope>NUCLEOTIDE SEQUENCE [LARGE SCALE GENOMIC DNA]</scope>
    <source>
        <strain evidence="8 9">JCM 10272</strain>
    </source>
</reference>
<evidence type="ECO:0000259" key="7">
    <source>
        <dbReference type="SMART" id="SM00852"/>
    </source>
</evidence>
<dbReference type="CDD" id="cd00887">
    <property type="entry name" value="MoeA"/>
    <property type="match status" value="1"/>
</dbReference>
<dbReference type="PATRIC" id="fig|1449350.3.peg.2159"/>
<dbReference type="InterPro" id="IPR005111">
    <property type="entry name" value="MoeA_C_domain_IV"/>
</dbReference>
<sequence>MIPVEEALKALFDLVAPLETEDVPLLEAHGRVLRADILANRDQPPFAASAMDGYAVADASVGQTLRVIGESSAGHGFAGTVATGEAVRIFTGAPMPEGAQRVVIQEDVTADGNRITVGDLSGTTHVRPAGADFLAGFRVAAPRKIRPADVALFAAMNAGSVRVSRRPRVALIATGDELVSPGEVPGRDQIVASNTYGLHAMLRDVGAEPRMLPIARDTHRSLDTVLGLVDDADLVITVGGASVGDHDLVVDAAGARGMERSFYKIAMRPGKPLMAGCLGVAVMIGLPGNPVSALVCGHVFVLPVVRAMLGLPAEPARRASAVLTHDLPENGMREHYMRAFRDAQGITVFERQDSALLSVLNEADALAIRPANDPPRSKGESIEYIPL</sequence>
<evidence type="ECO:0000256" key="6">
    <source>
        <dbReference type="RuleBase" id="RU365090"/>
    </source>
</evidence>
<accession>X7EHH0</accession>
<dbReference type="Gene3D" id="3.40.980.10">
    <property type="entry name" value="MoaB/Mog-like domain"/>
    <property type="match status" value="1"/>
</dbReference>
<protein>
    <recommendedName>
        <fullName evidence="6">Molybdopterin molybdenumtransferase</fullName>
        <ecNumber evidence="6">2.10.1.1</ecNumber>
    </recommendedName>
</protein>
<dbReference type="Pfam" id="PF03453">
    <property type="entry name" value="MoeA_N"/>
    <property type="match status" value="1"/>
</dbReference>
<dbReference type="GO" id="GO:0061599">
    <property type="term" value="F:molybdopterin molybdotransferase activity"/>
    <property type="evidence" value="ECO:0007669"/>
    <property type="project" value="UniProtKB-UniRule"/>
</dbReference>
<dbReference type="InterPro" id="IPR036135">
    <property type="entry name" value="MoeA_linker/N_sf"/>
</dbReference>
<comment type="similarity">
    <text evidence="3 6">Belongs to the MoeA family.</text>
</comment>
<dbReference type="EMBL" id="JALZ01000009">
    <property type="protein sequence ID" value="ETX14651.1"/>
    <property type="molecule type" value="Genomic_DNA"/>
</dbReference>
<dbReference type="Pfam" id="PF00994">
    <property type="entry name" value="MoCF_biosynth"/>
    <property type="match status" value="1"/>
</dbReference>
<dbReference type="InterPro" id="IPR001453">
    <property type="entry name" value="MoaB/Mog_dom"/>
</dbReference>
<gene>
    <name evidence="8" type="ORF">OCH239_21850</name>
</gene>
<keyword evidence="6" id="KW-0808">Transferase</keyword>
<evidence type="ECO:0000256" key="1">
    <source>
        <dbReference type="ARBA" id="ARBA00002901"/>
    </source>
</evidence>
<comment type="catalytic activity">
    <reaction evidence="5">
        <text>adenylyl-molybdopterin + molybdate = Mo-molybdopterin + AMP + H(+)</text>
        <dbReference type="Rhea" id="RHEA:35047"/>
        <dbReference type="ChEBI" id="CHEBI:15378"/>
        <dbReference type="ChEBI" id="CHEBI:36264"/>
        <dbReference type="ChEBI" id="CHEBI:62727"/>
        <dbReference type="ChEBI" id="CHEBI:71302"/>
        <dbReference type="ChEBI" id="CHEBI:456215"/>
        <dbReference type="EC" id="2.10.1.1"/>
    </reaction>
</comment>
<dbReference type="PANTHER" id="PTHR10192">
    <property type="entry name" value="MOLYBDOPTERIN BIOSYNTHESIS PROTEIN"/>
    <property type="match status" value="1"/>
</dbReference>
<dbReference type="SUPFAM" id="SSF63882">
    <property type="entry name" value="MoeA N-terminal region -like"/>
    <property type="match status" value="1"/>
</dbReference>
<keyword evidence="6" id="KW-0460">Magnesium</keyword>
<comment type="function">
    <text evidence="1 6">Catalyzes the insertion of molybdate into adenylated molybdopterin with the concomitant release of AMP.</text>
</comment>
<keyword evidence="6" id="KW-0479">Metal-binding</keyword>
<dbReference type="PANTHER" id="PTHR10192:SF5">
    <property type="entry name" value="GEPHYRIN"/>
    <property type="match status" value="1"/>
</dbReference>
<evidence type="ECO:0000256" key="4">
    <source>
        <dbReference type="ARBA" id="ARBA00023150"/>
    </source>
</evidence>
<dbReference type="SMART" id="SM00852">
    <property type="entry name" value="MoCF_biosynth"/>
    <property type="match status" value="1"/>
</dbReference>
<keyword evidence="9" id="KW-1185">Reference proteome</keyword>
<feature type="domain" description="MoaB/Mog" evidence="7">
    <location>
        <begin position="170"/>
        <end position="307"/>
    </location>
</feature>
<dbReference type="Pfam" id="PF03454">
    <property type="entry name" value="MoeA_C"/>
    <property type="match status" value="1"/>
</dbReference>
<dbReference type="UniPathway" id="UPA00344"/>
<evidence type="ECO:0000313" key="8">
    <source>
        <dbReference type="EMBL" id="ETX14651.1"/>
    </source>
</evidence>
<dbReference type="GO" id="GO:0006777">
    <property type="term" value="P:Mo-molybdopterin cofactor biosynthetic process"/>
    <property type="evidence" value="ECO:0007669"/>
    <property type="project" value="UniProtKB-UniRule"/>
</dbReference>
<dbReference type="SUPFAM" id="SSF63867">
    <property type="entry name" value="MoeA C-terminal domain-like"/>
    <property type="match status" value="1"/>
</dbReference>
<dbReference type="EC" id="2.10.1.1" evidence="6"/>
<dbReference type="Proteomes" id="UP000022447">
    <property type="component" value="Unassembled WGS sequence"/>
</dbReference>
<name>X7EHH0_9RHOB</name>
<dbReference type="GO" id="GO:0046872">
    <property type="term" value="F:metal ion binding"/>
    <property type="evidence" value="ECO:0007669"/>
    <property type="project" value="UniProtKB-UniRule"/>
</dbReference>
<dbReference type="STRING" id="1449350.OCH239_21850"/>
<dbReference type="InterPro" id="IPR036688">
    <property type="entry name" value="MoeA_C_domain_IV_sf"/>
</dbReference>
<dbReference type="RefSeq" id="WP_037262093.1">
    <property type="nucleotide sequence ID" value="NZ_JALZ01000009.1"/>
</dbReference>
<dbReference type="InterPro" id="IPR005110">
    <property type="entry name" value="MoeA_linker/N"/>
</dbReference>
<dbReference type="GO" id="GO:0005829">
    <property type="term" value="C:cytosol"/>
    <property type="evidence" value="ECO:0007669"/>
    <property type="project" value="TreeGrafter"/>
</dbReference>
<keyword evidence="6" id="KW-0500">Molybdenum</keyword>
<dbReference type="InterPro" id="IPR036425">
    <property type="entry name" value="MoaB/Mog-like_dom_sf"/>
</dbReference>
<organism evidence="8 9">
    <name type="scientific">Roseivivax halodurans JCM 10272</name>
    <dbReference type="NCBI Taxonomy" id="1449350"/>
    <lineage>
        <taxon>Bacteria</taxon>
        <taxon>Pseudomonadati</taxon>
        <taxon>Pseudomonadota</taxon>
        <taxon>Alphaproteobacteria</taxon>
        <taxon>Rhodobacterales</taxon>
        <taxon>Roseobacteraceae</taxon>
        <taxon>Roseivivax</taxon>
    </lineage>
</organism>
<evidence type="ECO:0000256" key="5">
    <source>
        <dbReference type="ARBA" id="ARBA00047317"/>
    </source>
</evidence>
<keyword evidence="4 6" id="KW-0501">Molybdenum cofactor biosynthesis</keyword>
<dbReference type="Gene3D" id="2.170.190.11">
    <property type="entry name" value="Molybdopterin biosynthesis moea protein, domain 3"/>
    <property type="match status" value="1"/>
</dbReference>
<proteinExistence type="inferred from homology"/>
<comment type="pathway">
    <text evidence="2 6">Cofactor biosynthesis; molybdopterin biosynthesis.</text>
</comment>
<comment type="caution">
    <text evidence="8">The sequence shown here is derived from an EMBL/GenBank/DDBJ whole genome shotgun (WGS) entry which is preliminary data.</text>
</comment>
<evidence type="ECO:0000256" key="2">
    <source>
        <dbReference type="ARBA" id="ARBA00005046"/>
    </source>
</evidence>
<dbReference type="eggNOG" id="COG0303">
    <property type="taxonomic scope" value="Bacteria"/>
</dbReference>
<evidence type="ECO:0000256" key="3">
    <source>
        <dbReference type="ARBA" id="ARBA00010763"/>
    </source>
</evidence>
<dbReference type="SUPFAM" id="SSF53218">
    <property type="entry name" value="Molybdenum cofactor biosynthesis proteins"/>
    <property type="match status" value="1"/>
</dbReference>